<protein>
    <submittedName>
        <fullName evidence="1">Uncharacterized protein</fullName>
    </submittedName>
</protein>
<accession>A0A1R3L1Q1</accession>
<proteinExistence type="predicted"/>
<dbReference type="EMBL" id="AWUE01004835">
    <property type="protein sequence ID" value="OMP13219.1"/>
    <property type="molecule type" value="Genomic_DNA"/>
</dbReference>
<evidence type="ECO:0000313" key="1">
    <source>
        <dbReference type="EMBL" id="OMP13219.1"/>
    </source>
</evidence>
<dbReference type="Proteomes" id="UP000187203">
    <property type="component" value="Unassembled WGS sequence"/>
</dbReference>
<comment type="caution">
    <text evidence="1">The sequence shown here is derived from an EMBL/GenBank/DDBJ whole genome shotgun (WGS) entry which is preliminary data.</text>
</comment>
<dbReference type="AlphaFoldDB" id="A0A1R3L1Q1"/>
<reference evidence="2" key="1">
    <citation type="submission" date="2013-09" db="EMBL/GenBank/DDBJ databases">
        <title>Corchorus olitorius genome sequencing.</title>
        <authorList>
            <person name="Alam M."/>
            <person name="Haque M.S."/>
            <person name="Islam M.S."/>
            <person name="Emdad E.M."/>
            <person name="Islam M.M."/>
            <person name="Ahmed B."/>
            <person name="Halim A."/>
            <person name="Hossen Q.M.M."/>
            <person name="Hossain M.Z."/>
            <person name="Ahmed R."/>
            <person name="Khan M.M."/>
            <person name="Islam R."/>
            <person name="Rashid M.M."/>
            <person name="Khan S.A."/>
            <person name="Rahman M.S."/>
            <person name="Alam M."/>
            <person name="Yahiya A.S."/>
            <person name="Khan M.S."/>
            <person name="Azam M.S."/>
            <person name="Haque T."/>
            <person name="Lashkar M.Z.H."/>
            <person name="Akhand A.I."/>
            <person name="Morshed G."/>
            <person name="Roy S."/>
            <person name="Uddin K.S."/>
            <person name="Rabeya T."/>
            <person name="Hossain A.S."/>
            <person name="Chowdhury A."/>
            <person name="Snigdha A.R."/>
            <person name="Mortoza M.S."/>
            <person name="Matin S.A."/>
            <person name="Hoque S.M.E."/>
            <person name="Islam M.K."/>
            <person name="Roy D.K."/>
            <person name="Haider R."/>
            <person name="Moosa M.M."/>
            <person name="Elias S.M."/>
            <person name="Hasan A.M."/>
            <person name="Jahan S."/>
            <person name="Shafiuddin M."/>
            <person name="Mahmood N."/>
            <person name="Shommy N.S."/>
        </authorList>
    </citation>
    <scope>NUCLEOTIDE SEQUENCE [LARGE SCALE GENOMIC DNA]</scope>
    <source>
        <strain evidence="2">cv. O-4</strain>
    </source>
</reference>
<evidence type="ECO:0000313" key="2">
    <source>
        <dbReference type="Proteomes" id="UP000187203"/>
    </source>
</evidence>
<gene>
    <name evidence="1" type="ORF">COLO4_02061</name>
</gene>
<keyword evidence="2" id="KW-1185">Reference proteome</keyword>
<sequence>MATSMASPTATSAAATAIEKNTNTCPEASRCMVEKATSSRLTAFSIISIDMNITMAFLLKSTPNAPMQKSTALRYISCIGPYKGSKQYQAKQSGRTGCGKARE</sequence>
<organism evidence="1 2">
    <name type="scientific">Corchorus olitorius</name>
    <dbReference type="NCBI Taxonomy" id="93759"/>
    <lineage>
        <taxon>Eukaryota</taxon>
        <taxon>Viridiplantae</taxon>
        <taxon>Streptophyta</taxon>
        <taxon>Embryophyta</taxon>
        <taxon>Tracheophyta</taxon>
        <taxon>Spermatophyta</taxon>
        <taxon>Magnoliopsida</taxon>
        <taxon>eudicotyledons</taxon>
        <taxon>Gunneridae</taxon>
        <taxon>Pentapetalae</taxon>
        <taxon>rosids</taxon>
        <taxon>malvids</taxon>
        <taxon>Malvales</taxon>
        <taxon>Malvaceae</taxon>
        <taxon>Grewioideae</taxon>
        <taxon>Apeibeae</taxon>
        <taxon>Corchorus</taxon>
    </lineage>
</organism>
<name>A0A1R3L1Q1_9ROSI</name>